<dbReference type="EMBL" id="JACCAA010000001">
    <property type="protein sequence ID" value="NYG59307.1"/>
    <property type="molecule type" value="Genomic_DNA"/>
</dbReference>
<sequence>MTRTRFAALATLVSLVWFLVLVLHHPNITYNDGRDSDAIETECESILGFGDSTVIGSNGGPRDATVVRGDDAVNALQLEAMDSESIEDERFIQRLLDADCTDRRATLQAWSTAPAIIFTLALVALGPALGRGIASVREMGPRAPANWRDLP</sequence>
<evidence type="ECO:0000313" key="2">
    <source>
        <dbReference type="Proteomes" id="UP000540656"/>
    </source>
</evidence>
<dbReference type="AlphaFoldDB" id="A0A7Y9UQI5"/>
<protein>
    <submittedName>
        <fullName evidence="1">Uncharacterized protein</fullName>
    </submittedName>
</protein>
<dbReference type="RefSeq" id="WP_179502370.1">
    <property type="nucleotide sequence ID" value="NZ_JACCAA010000001.1"/>
</dbReference>
<reference evidence="1 2" key="1">
    <citation type="submission" date="2020-07" db="EMBL/GenBank/DDBJ databases">
        <title>Sequencing the genomes of 1000 actinobacteria strains.</title>
        <authorList>
            <person name="Klenk H.-P."/>
        </authorList>
    </citation>
    <scope>NUCLEOTIDE SEQUENCE [LARGE SCALE GENOMIC DNA]</scope>
    <source>
        <strain evidence="1 2">DSM 23819</strain>
    </source>
</reference>
<comment type="caution">
    <text evidence="1">The sequence shown here is derived from an EMBL/GenBank/DDBJ whole genome shotgun (WGS) entry which is preliminary data.</text>
</comment>
<evidence type="ECO:0000313" key="1">
    <source>
        <dbReference type="EMBL" id="NYG59307.1"/>
    </source>
</evidence>
<proteinExistence type="predicted"/>
<keyword evidence="2" id="KW-1185">Reference proteome</keyword>
<dbReference type="Proteomes" id="UP000540656">
    <property type="component" value="Unassembled WGS sequence"/>
</dbReference>
<organism evidence="1 2">
    <name type="scientific">Nocardioides daedukensis</name>
    <dbReference type="NCBI Taxonomy" id="634462"/>
    <lineage>
        <taxon>Bacteria</taxon>
        <taxon>Bacillati</taxon>
        <taxon>Actinomycetota</taxon>
        <taxon>Actinomycetes</taxon>
        <taxon>Propionibacteriales</taxon>
        <taxon>Nocardioidaceae</taxon>
        <taxon>Nocardioides</taxon>
    </lineage>
</organism>
<name>A0A7Y9UQI5_9ACTN</name>
<gene>
    <name evidence="1" type="ORF">BJ980_002230</name>
</gene>
<accession>A0A7Y9UQI5</accession>